<dbReference type="Gene3D" id="3.40.50.720">
    <property type="entry name" value="NAD(P)-binding Rossmann-like Domain"/>
    <property type="match status" value="1"/>
</dbReference>
<dbReference type="Gene3D" id="3.90.180.10">
    <property type="entry name" value="Medium-chain alcohol dehydrogenases, catalytic domain"/>
    <property type="match status" value="1"/>
</dbReference>
<evidence type="ECO:0000313" key="3">
    <source>
        <dbReference type="Proteomes" id="UP000031449"/>
    </source>
</evidence>
<dbReference type="InterPro" id="IPR011032">
    <property type="entry name" value="GroES-like_sf"/>
</dbReference>
<dbReference type="EMBL" id="CP009416">
    <property type="protein sequence ID" value="AJD92748.1"/>
    <property type="molecule type" value="Genomic_DNA"/>
</dbReference>
<dbReference type="AlphaFoldDB" id="A0A0B5AVX1"/>
<dbReference type="PANTHER" id="PTHR45033:SF3">
    <property type="entry name" value="DEHYDROGENASE, PUTATIVE (AFU_ORTHOLOGUE AFUA_2G13270)-RELATED"/>
    <property type="match status" value="1"/>
</dbReference>
<dbReference type="PANTHER" id="PTHR45033">
    <property type="match status" value="1"/>
</dbReference>
<dbReference type="Pfam" id="PF00107">
    <property type="entry name" value="ADH_zinc_N"/>
    <property type="match status" value="1"/>
</dbReference>
<evidence type="ECO:0000313" key="2">
    <source>
        <dbReference type="EMBL" id="AJD92748.1"/>
    </source>
</evidence>
<sequence length="332" mass="35816">MMKAVYHKGQKGMEGLTYGELDQAEVKAGEVRIRLKTAGLNHRDLFVLKRHGEEDPALVVGSDGAGIVDEVGEGVTNVSEGDEVIVNPGINWKHNTDAPPPEFDIVGLPGHGTFAESIVLPAENAVKKPGHLSWEEAGVVALAGLTAYRALFTRGQVKEGMKVLIPGIGSGVATFLLQFAKAAGATVYVTSRSEEKRKKALELGADHAIDSEGDWEEALEGTKMDLVIECVGATTFNKSLKQLRKGGTIVTFGASAGDEVTINLRDFFYGQQNLLGSTMGSAEELDEMIAFIEKHQIHPVMDQVYDLADYKSAFDRIEKAEQLGKIGFKVSE</sequence>
<organism evidence="2 3">
    <name type="scientific">Jeotgalibacillus malaysiensis</name>
    <dbReference type="NCBI Taxonomy" id="1508404"/>
    <lineage>
        <taxon>Bacteria</taxon>
        <taxon>Bacillati</taxon>
        <taxon>Bacillota</taxon>
        <taxon>Bacilli</taxon>
        <taxon>Bacillales</taxon>
        <taxon>Caryophanaceae</taxon>
        <taxon>Jeotgalibacillus</taxon>
    </lineage>
</organism>
<accession>A0A0B5AVX1</accession>
<proteinExistence type="predicted"/>
<dbReference type="Proteomes" id="UP000031449">
    <property type="component" value="Chromosome"/>
</dbReference>
<dbReference type="InterPro" id="IPR036291">
    <property type="entry name" value="NAD(P)-bd_dom_sf"/>
</dbReference>
<dbReference type="InterPro" id="IPR020843">
    <property type="entry name" value="ER"/>
</dbReference>
<keyword evidence="3" id="KW-1185">Reference proteome</keyword>
<evidence type="ECO:0000259" key="1">
    <source>
        <dbReference type="SMART" id="SM00829"/>
    </source>
</evidence>
<dbReference type="InterPro" id="IPR013149">
    <property type="entry name" value="ADH-like_C"/>
</dbReference>
<gene>
    <name evidence="2" type="ORF">JMA_34310</name>
</gene>
<dbReference type="InterPro" id="IPR052711">
    <property type="entry name" value="Zinc_ADH-like"/>
</dbReference>
<dbReference type="BioCyc" id="JESP1508404:G14D9-12712-MONOMER"/>
<dbReference type="SUPFAM" id="SSF51735">
    <property type="entry name" value="NAD(P)-binding Rossmann-fold domains"/>
    <property type="match status" value="1"/>
</dbReference>
<dbReference type="InterPro" id="IPR013154">
    <property type="entry name" value="ADH-like_N"/>
</dbReference>
<feature type="domain" description="Enoyl reductase (ER)" evidence="1">
    <location>
        <begin position="12"/>
        <end position="328"/>
    </location>
</feature>
<protein>
    <submittedName>
        <fullName evidence="2">Alcohol dehydrogenase</fullName>
    </submittedName>
</protein>
<dbReference type="KEGG" id="jeo:JMA_34310"/>
<dbReference type="STRING" id="1508404.JMA_34310"/>
<dbReference type="SMART" id="SM00829">
    <property type="entry name" value="PKS_ER"/>
    <property type="match status" value="1"/>
</dbReference>
<reference evidence="2 3" key="1">
    <citation type="submission" date="2014-08" db="EMBL/GenBank/DDBJ databases">
        <title>Complete genome of a marine bacteria Jeotgalibacillus malaysiensis.</title>
        <authorList>
            <person name="Yaakop A.S."/>
            <person name="Chan K.-G."/>
            <person name="Goh K.M."/>
        </authorList>
    </citation>
    <scope>NUCLEOTIDE SEQUENCE [LARGE SCALE GENOMIC DNA]</scope>
    <source>
        <strain evidence="2 3">D5</strain>
    </source>
</reference>
<dbReference type="Pfam" id="PF08240">
    <property type="entry name" value="ADH_N"/>
    <property type="match status" value="1"/>
</dbReference>
<dbReference type="HOGENOM" id="CLU_026673_3_4_9"/>
<dbReference type="SUPFAM" id="SSF50129">
    <property type="entry name" value="GroES-like"/>
    <property type="match status" value="1"/>
</dbReference>
<name>A0A0B5AVX1_9BACL</name>
<dbReference type="GO" id="GO:0016491">
    <property type="term" value="F:oxidoreductase activity"/>
    <property type="evidence" value="ECO:0007669"/>
    <property type="project" value="InterPro"/>
</dbReference>